<dbReference type="GO" id="GO:0000455">
    <property type="term" value="P:enzyme-directed rRNA pseudouridine synthesis"/>
    <property type="evidence" value="ECO:0007669"/>
    <property type="project" value="TreeGrafter"/>
</dbReference>
<dbReference type="Pfam" id="PF00849">
    <property type="entry name" value="PseudoU_synth_2"/>
    <property type="match status" value="1"/>
</dbReference>
<dbReference type="InterPro" id="IPR006225">
    <property type="entry name" value="PsdUridine_synth_RluC/D"/>
</dbReference>
<dbReference type="GO" id="GO:0003723">
    <property type="term" value="F:RNA binding"/>
    <property type="evidence" value="ECO:0007669"/>
    <property type="project" value="UniProtKB-KW"/>
</dbReference>
<organism evidence="9 10">
    <name type="scientific">Bifidobacterium reuteri DSM 23975</name>
    <dbReference type="NCBI Taxonomy" id="1437610"/>
    <lineage>
        <taxon>Bacteria</taxon>
        <taxon>Bacillati</taxon>
        <taxon>Actinomycetota</taxon>
        <taxon>Actinomycetes</taxon>
        <taxon>Bifidobacteriales</taxon>
        <taxon>Bifidobacteriaceae</taxon>
        <taxon>Bifidobacterium</taxon>
    </lineage>
</organism>
<keyword evidence="10" id="KW-1185">Reference proteome</keyword>
<feature type="region of interest" description="Disordered" evidence="7">
    <location>
        <begin position="314"/>
        <end position="333"/>
    </location>
</feature>
<evidence type="ECO:0000256" key="1">
    <source>
        <dbReference type="ARBA" id="ARBA00000073"/>
    </source>
</evidence>
<dbReference type="Gene3D" id="3.30.2350.10">
    <property type="entry name" value="Pseudouridine synthase"/>
    <property type="match status" value="1"/>
</dbReference>
<proteinExistence type="inferred from homology"/>
<comment type="similarity">
    <text evidence="2 6">Belongs to the pseudouridine synthase RluA family.</text>
</comment>
<feature type="active site" evidence="4">
    <location>
        <position position="135"/>
    </location>
</feature>
<evidence type="ECO:0000256" key="7">
    <source>
        <dbReference type="SAM" id="MobiDB-lite"/>
    </source>
</evidence>
<dbReference type="PANTHER" id="PTHR21600:SF44">
    <property type="entry name" value="RIBOSOMAL LARGE SUBUNIT PSEUDOURIDINE SYNTHASE D"/>
    <property type="match status" value="1"/>
</dbReference>
<name>A0A087CNY2_9BIFI</name>
<dbReference type="Proteomes" id="UP000028984">
    <property type="component" value="Unassembled WGS sequence"/>
</dbReference>
<dbReference type="NCBIfam" id="TIGR00005">
    <property type="entry name" value="rluA_subfam"/>
    <property type="match status" value="1"/>
</dbReference>
<dbReference type="GO" id="GO:0140098">
    <property type="term" value="F:catalytic activity, acting on RNA"/>
    <property type="evidence" value="ECO:0007669"/>
    <property type="project" value="UniProtKB-ARBA"/>
</dbReference>
<dbReference type="InterPro" id="IPR050188">
    <property type="entry name" value="RluA_PseudoU_synthase"/>
</dbReference>
<evidence type="ECO:0000256" key="6">
    <source>
        <dbReference type="RuleBase" id="RU362028"/>
    </source>
</evidence>
<evidence type="ECO:0000256" key="4">
    <source>
        <dbReference type="PIRSR" id="PIRSR606225-1"/>
    </source>
</evidence>
<dbReference type="InterPro" id="IPR006145">
    <property type="entry name" value="PsdUridine_synth_RsuA/RluA"/>
</dbReference>
<evidence type="ECO:0000313" key="9">
    <source>
        <dbReference type="EMBL" id="KFI84982.1"/>
    </source>
</evidence>
<gene>
    <name evidence="9" type="ORF">BREU_1867</name>
</gene>
<dbReference type="SUPFAM" id="SSF55120">
    <property type="entry name" value="Pseudouridine synthase"/>
    <property type="match status" value="1"/>
</dbReference>
<feature type="domain" description="Pseudouridine synthase RsuA/RluA-like" evidence="8">
    <location>
        <begin position="86"/>
        <end position="240"/>
    </location>
</feature>
<protein>
    <recommendedName>
        <fullName evidence="6">Pseudouridine synthase</fullName>
        <ecNumber evidence="6">5.4.99.-</ecNumber>
    </recommendedName>
</protein>
<reference evidence="9 10" key="1">
    <citation type="submission" date="2014-03" db="EMBL/GenBank/DDBJ databases">
        <title>Genomics of Bifidobacteria.</title>
        <authorList>
            <person name="Ventura M."/>
            <person name="Milani C."/>
            <person name="Lugli G.A."/>
        </authorList>
    </citation>
    <scope>NUCLEOTIDE SEQUENCE [LARGE SCALE GENOMIC DNA]</scope>
    <source>
        <strain evidence="9 10">DSM 23975</strain>
    </source>
</reference>
<sequence length="386" mass="41353">MNRMIPAPDALIGKRFDIAVAKMLGISRSKAADLIDSGQARVLGRDVARSSTLTAGETVEFDLEEEHQEPEPIANDMAVVYEDDDIVVVDKPVGVAAHASIGWTGPTVLGSLRDRGVHITSLGAAGREGIVSRLDVGTSGLMLVCKSDLAYTEMRRQFAEHEVKKTYHALVQGSLKQNKATIEAPIGRAKVSDFRFCVTPAGKPAVTHWDVLERFGHEATLVSVNLETGRTHQIRVHFSSIGHPLCGDPMYGANPVLSEALSLDRQWLHAMKLEFRHPRTHVWTTVESHYPADLAQALETMRARHAEQPAAVAVADTGSPDTSVALSDSAGVPGSDVITESGVVPGLDGVLPTPAVAGAEPTPDVSPVASSRRLTCRDDVTPRPLL</sequence>
<dbReference type="STRING" id="1437610.BREU_1867"/>
<comment type="caution">
    <text evidence="9">The sequence shown here is derived from an EMBL/GenBank/DDBJ whole genome shotgun (WGS) entry which is preliminary data.</text>
</comment>
<evidence type="ECO:0000256" key="5">
    <source>
        <dbReference type="PROSITE-ProRule" id="PRU00182"/>
    </source>
</evidence>
<dbReference type="PANTHER" id="PTHR21600">
    <property type="entry name" value="MITOCHONDRIAL RNA PSEUDOURIDINE SYNTHASE"/>
    <property type="match status" value="1"/>
</dbReference>
<dbReference type="GO" id="GO:0009982">
    <property type="term" value="F:pseudouridine synthase activity"/>
    <property type="evidence" value="ECO:0007669"/>
    <property type="project" value="InterPro"/>
</dbReference>
<evidence type="ECO:0000256" key="2">
    <source>
        <dbReference type="ARBA" id="ARBA00010876"/>
    </source>
</evidence>
<dbReference type="InterPro" id="IPR020103">
    <property type="entry name" value="PsdUridine_synth_cat_dom_sf"/>
</dbReference>
<dbReference type="InterPro" id="IPR036986">
    <property type="entry name" value="S4_RNA-bd_sf"/>
</dbReference>
<comment type="catalytic activity">
    <reaction evidence="1 6">
        <text>a uridine in RNA = a pseudouridine in RNA</text>
        <dbReference type="Rhea" id="RHEA:48348"/>
        <dbReference type="Rhea" id="RHEA-COMP:12068"/>
        <dbReference type="Rhea" id="RHEA-COMP:12069"/>
        <dbReference type="ChEBI" id="CHEBI:65314"/>
        <dbReference type="ChEBI" id="CHEBI:65315"/>
    </reaction>
</comment>
<dbReference type="PROSITE" id="PS50889">
    <property type="entry name" value="S4"/>
    <property type="match status" value="1"/>
</dbReference>
<keyword evidence="3 6" id="KW-0413">Isomerase</keyword>
<comment type="function">
    <text evidence="6">Responsible for synthesis of pseudouridine from uracil.</text>
</comment>
<dbReference type="EC" id="5.4.99.-" evidence="6"/>
<dbReference type="eggNOG" id="COG0564">
    <property type="taxonomic scope" value="Bacteria"/>
</dbReference>
<evidence type="ECO:0000259" key="8">
    <source>
        <dbReference type="Pfam" id="PF00849"/>
    </source>
</evidence>
<evidence type="ECO:0000256" key="3">
    <source>
        <dbReference type="ARBA" id="ARBA00023235"/>
    </source>
</evidence>
<evidence type="ECO:0000313" key="10">
    <source>
        <dbReference type="Proteomes" id="UP000028984"/>
    </source>
</evidence>
<dbReference type="Gene3D" id="3.10.290.10">
    <property type="entry name" value="RNA-binding S4 domain"/>
    <property type="match status" value="1"/>
</dbReference>
<dbReference type="EMBL" id="JGZK01000013">
    <property type="protein sequence ID" value="KFI84982.1"/>
    <property type="molecule type" value="Genomic_DNA"/>
</dbReference>
<dbReference type="AlphaFoldDB" id="A0A087CNY2"/>
<dbReference type="CDD" id="cd02869">
    <property type="entry name" value="PseudoU_synth_RluA_like"/>
    <property type="match status" value="1"/>
</dbReference>
<accession>A0A087CNY2</accession>
<keyword evidence="5" id="KW-0694">RNA-binding</keyword>